<protein>
    <submittedName>
        <fullName evidence="1">Uncharacterized protein</fullName>
    </submittedName>
</protein>
<evidence type="ECO:0000313" key="1">
    <source>
        <dbReference type="EnsemblMetazoa" id="GPPI011603-PA"/>
    </source>
</evidence>
<dbReference type="EnsemblMetazoa" id="GPPI011603-RA">
    <property type="protein sequence ID" value="GPPI011603-PA"/>
    <property type="gene ID" value="GPPI011603"/>
</dbReference>
<proteinExistence type="predicted"/>
<dbReference type="VEuPathDB" id="VectorBase:GPPI011603"/>
<reference evidence="2" key="1">
    <citation type="submission" date="2015-01" db="EMBL/GenBank/DDBJ databases">
        <authorList>
            <person name="Aksoy S."/>
            <person name="Warren W."/>
            <person name="Wilson R.K."/>
        </authorList>
    </citation>
    <scope>NUCLEOTIDE SEQUENCE [LARGE SCALE GENOMIC DNA]</scope>
    <source>
        <strain evidence="2">IAEA</strain>
    </source>
</reference>
<organism evidence="1 2">
    <name type="scientific">Glossina palpalis gambiensis</name>
    <dbReference type="NCBI Taxonomy" id="67801"/>
    <lineage>
        <taxon>Eukaryota</taxon>
        <taxon>Metazoa</taxon>
        <taxon>Ecdysozoa</taxon>
        <taxon>Arthropoda</taxon>
        <taxon>Hexapoda</taxon>
        <taxon>Insecta</taxon>
        <taxon>Pterygota</taxon>
        <taxon>Neoptera</taxon>
        <taxon>Endopterygota</taxon>
        <taxon>Diptera</taxon>
        <taxon>Brachycera</taxon>
        <taxon>Muscomorpha</taxon>
        <taxon>Hippoboscoidea</taxon>
        <taxon>Glossinidae</taxon>
        <taxon>Glossina</taxon>
    </lineage>
</organism>
<dbReference type="AlphaFoldDB" id="A0A1B0AX19"/>
<keyword evidence="2" id="KW-1185">Reference proteome</keyword>
<dbReference type="EMBL" id="JXJN01004972">
    <property type="status" value="NOT_ANNOTATED_CDS"/>
    <property type="molecule type" value="Genomic_DNA"/>
</dbReference>
<reference evidence="1" key="2">
    <citation type="submission" date="2020-05" db="UniProtKB">
        <authorList>
            <consortium name="EnsemblMetazoa"/>
        </authorList>
    </citation>
    <scope>IDENTIFICATION</scope>
    <source>
        <strain evidence="1">IAEA</strain>
    </source>
</reference>
<accession>A0A1B0AX19</accession>
<name>A0A1B0AX19_9MUSC</name>
<sequence>YANVRCVDRPKKATYTFGNETVILIQKDGKQCIAINGQYRLIFLEGKRSFYVYGSLEQALRRRDNQGESKVIHTIQ</sequence>
<evidence type="ECO:0000313" key="2">
    <source>
        <dbReference type="Proteomes" id="UP000092460"/>
    </source>
</evidence>
<dbReference type="Proteomes" id="UP000092460">
    <property type="component" value="Unassembled WGS sequence"/>
</dbReference>